<dbReference type="InterPro" id="IPR011051">
    <property type="entry name" value="RmlC_Cupin_sf"/>
</dbReference>
<name>A0AAW5B5S0_9BACI</name>
<sequence length="119" mass="13455">MKLFRFDKEVGTHISRYESDFWLSRILRTENANLQISCMHLDVDGVIGLHPATVDQLLLIMEGEGMVTGSEQKEVKVVKGEAVFWEAGEWHETKSEKGMTAITIEGKGIDPGTFMKERN</sequence>
<dbReference type="Pfam" id="PF07883">
    <property type="entry name" value="Cupin_2"/>
    <property type="match status" value="1"/>
</dbReference>
<dbReference type="AlphaFoldDB" id="A0AAW5B5S0"/>
<comment type="caution">
    <text evidence="2">The sequence shown here is derived from an EMBL/GenBank/DDBJ whole genome shotgun (WGS) entry which is preliminary data.</text>
</comment>
<protein>
    <submittedName>
        <fullName evidence="2">Cupin domain-containing protein</fullName>
    </submittedName>
</protein>
<gene>
    <name evidence="2" type="ORF">K3T81_05615</name>
</gene>
<dbReference type="RefSeq" id="WP_238018765.1">
    <property type="nucleotide sequence ID" value="NZ_JAIFZM010000003.1"/>
</dbReference>
<evidence type="ECO:0000313" key="2">
    <source>
        <dbReference type="EMBL" id="MCG3418622.1"/>
    </source>
</evidence>
<organism evidence="2 3">
    <name type="scientific">Oceanobacillus jordanicus</name>
    <dbReference type="NCBI Taxonomy" id="2867266"/>
    <lineage>
        <taxon>Bacteria</taxon>
        <taxon>Bacillati</taxon>
        <taxon>Bacillota</taxon>
        <taxon>Bacilli</taxon>
        <taxon>Bacillales</taxon>
        <taxon>Bacillaceae</taxon>
        <taxon>Oceanobacillus</taxon>
    </lineage>
</organism>
<dbReference type="InterPro" id="IPR013096">
    <property type="entry name" value="Cupin_2"/>
</dbReference>
<proteinExistence type="predicted"/>
<reference evidence="2 3" key="1">
    <citation type="journal article" date="2022" name="Evol. Bioinform. Online">
        <title>Draft Genome Sequence of Oceanobacillus jordanicus Strain GSFE11, a Halotolerant Plant Growth-Promoting Bacterial Endophyte Isolated From the Jordan Valley.</title>
        <authorList>
            <person name="Alhindi T."/>
            <person name="Albdaiwi R."/>
        </authorList>
    </citation>
    <scope>NUCLEOTIDE SEQUENCE [LARGE SCALE GENOMIC DNA]</scope>
    <source>
        <strain evidence="2 3">GSFE11</strain>
    </source>
</reference>
<evidence type="ECO:0000259" key="1">
    <source>
        <dbReference type="Pfam" id="PF07883"/>
    </source>
</evidence>
<dbReference type="Gene3D" id="2.60.120.10">
    <property type="entry name" value="Jelly Rolls"/>
    <property type="match status" value="1"/>
</dbReference>
<dbReference type="Proteomes" id="UP001199631">
    <property type="component" value="Unassembled WGS sequence"/>
</dbReference>
<dbReference type="EMBL" id="JAIFZM010000003">
    <property type="protein sequence ID" value="MCG3418622.1"/>
    <property type="molecule type" value="Genomic_DNA"/>
</dbReference>
<keyword evidence="3" id="KW-1185">Reference proteome</keyword>
<feature type="domain" description="Cupin type-2" evidence="1">
    <location>
        <begin position="41"/>
        <end position="97"/>
    </location>
</feature>
<dbReference type="SUPFAM" id="SSF51182">
    <property type="entry name" value="RmlC-like cupins"/>
    <property type="match status" value="1"/>
</dbReference>
<accession>A0AAW5B5S0</accession>
<evidence type="ECO:0000313" key="3">
    <source>
        <dbReference type="Proteomes" id="UP001199631"/>
    </source>
</evidence>
<dbReference type="InterPro" id="IPR014710">
    <property type="entry name" value="RmlC-like_jellyroll"/>
</dbReference>